<feature type="signal peptide" evidence="2">
    <location>
        <begin position="1"/>
        <end position="25"/>
    </location>
</feature>
<sequence>MTLSLRTFFVLLLLAALPPWPPASAQQAVDLSEPFLAEGLSIQDRRFLQAALAFEGALHAPIAPDWSPGAQAAMDDFAQTAYGAAPSVLHMAALAQEMTDRAARDGWTWRHFDSLGLSLLFPSKTAVPAAPDGAFTVWDHSTSSLRYRFASLSRPEAQALHRDTLALQAEGGTPVRTRDASLAVTGVTGADGTLRRVRSDYIDGAWSTVVLSADAADGALLGAVAASIAPGLAAPLAVTRGGRLDRARQAAAPLLDTLERLPRDRPAPPTEATPPVASPPEATLPDVNLPEDSAHRDRPSRPFRAASTGSGFYVSAEGHVLTNAHVTDGCTTIHVDGRPARLLTQSADSDLALLLSEAPAPAVAIFSEAPARLNSDVTALGYPLSHILGGMNVTRGSVSAITGLSGDPATMQITAPVQPGNSGGPLIGADGSVVGVVVAKLDALTIADQLRDIPQNVNFAVRAEVAARFLAAQGVSPLRAAPHTPLRPEDLAQRAAAFTAFVECDPR</sequence>
<keyword evidence="4" id="KW-1185">Reference proteome</keyword>
<evidence type="ECO:0000256" key="1">
    <source>
        <dbReference type="SAM" id="MobiDB-lite"/>
    </source>
</evidence>
<protein>
    <submittedName>
        <fullName evidence="3">TPR repeat protein</fullName>
    </submittedName>
</protein>
<feature type="region of interest" description="Disordered" evidence="1">
    <location>
        <begin position="253"/>
        <end position="302"/>
    </location>
</feature>
<reference evidence="3 4" key="1">
    <citation type="submission" date="2006-06" db="EMBL/GenBank/DDBJ databases">
        <authorList>
            <person name="Moran M.A."/>
            <person name="Ferriera S."/>
            <person name="Johnson J."/>
            <person name="Kravitz S."/>
            <person name="Beeson K."/>
            <person name="Sutton G."/>
            <person name="Rogers Y.-H."/>
            <person name="Friedman R."/>
            <person name="Frazier M."/>
            <person name="Venter J.C."/>
        </authorList>
    </citation>
    <scope>NUCLEOTIDE SEQUENCE [LARGE SCALE GENOMIC DNA]</scope>
    <source>
        <strain evidence="3 4">E-37</strain>
    </source>
</reference>
<dbReference type="Gene3D" id="2.40.10.10">
    <property type="entry name" value="Trypsin-like serine proteases"/>
    <property type="match status" value="2"/>
</dbReference>
<dbReference type="RefSeq" id="WP_005859158.1">
    <property type="nucleotide sequence ID" value="NZ_AAYA01000006.1"/>
</dbReference>
<comment type="caution">
    <text evidence="3">The sequence shown here is derived from an EMBL/GenBank/DDBJ whole genome shotgun (WGS) entry which is preliminary data.</text>
</comment>
<dbReference type="SUPFAM" id="SSF50494">
    <property type="entry name" value="Trypsin-like serine proteases"/>
    <property type="match status" value="1"/>
</dbReference>
<keyword evidence="2" id="KW-0732">Signal</keyword>
<dbReference type="EMBL" id="AAYA01000006">
    <property type="protein sequence ID" value="EBA08236.1"/>
    <property type="molecule type" value="Genomic_DNA"/>
</dbReference>
<dbReference type="AlphaFoldDB" id="A3K3X2"/>
<gene>
    <name evidence="3" type="ORF">SSE37_11849</name>
</gene>
<dbReference type="eggNOG" id="COG0265">
    <property type="taxonomic scope" value="Bacteria"/>
</dbReference>
<dbReference type="Proteomes" id="UP000005713">
    <property type="component" value="Unassembled WGS sequence"/>
</dbReference>
<evidence type="ECO:0000256" key="2">
    <source>
        <dbReference type="SAM" id="SignalP"/>
    </source>
</evidence>
<dbReference type="PANTHER" id="PTHR43019:SF23">
    <property type="entry name" value="PROTEASE DO-LIKE 5, CHLOROPLASTIC"/>
    <property type="match status" value="1"/>
</dbReference>
<evidence type="ECO:0000313" key="3">
    <source>
        <dbReference type="EMBL" id="EBA08236.1"/>
    </source>
</evidence>
<feature type="compositionally biased region" description="Pro residues" evidence="1">
    <location>
        <begin position="267"/>
        <end position="278"/>
    </location>
</feature>
<accession>A3K3X2</accession>
<name>A3K3X2_SAGS3</name>
<evidence type="ECO:0000313" key="4">
    <source>
        <dbReference type="Proteomes" id="UP000005713"/>
    </source>
</evidence>
<organism evidence="3 4">
    <name type="scientific">Sagittula stellata (strain ATCC 700073 / DSM 11524 / E-37)</name>
    <dbReference type="NCBI Taxonomy" id="388399"/>
    <lineage>
        <taxon>Bacteria</taxon>
        <taxon>Pseudomonadati</taxon>
        <taxon>Pseudomonadota</taxon>
        <taxon>Alphaproteobacteria</taxon>
        <taxon>Rhodobacterales</taxon>
        <taxon>Roseobacteraceae</taxon>
        <taxon>Sagittula</taxon>
    </lineage>
</organism>
<dbReference type="PANTHER" id="PTHR43019">
    <property type="entry name" value="SERINE ENDOPROTEASE DEGS"/>
    <property type="match status" value="1"/>
</dbReference>
<feature type="chain" id="PRO_5002654353" evidence="2">
    <location>
        <begin position="26"/>
        <end position="507"/>
    </location>
</feature>
<proteinExistence type="predicted"/>
<dbReference type="InterPro" id="IPR043504">
    <property type="entry name" value="Peptidase_S1_PA_chymotrypsin"/>
</dbReference>
<dbReference type="Pfam" id="PF13365">
    <property type="entry name" value="Trypsin_2"/>
    <property type="match status" value="1"/>
</dbReference>
<dbReference type="InterPro" id="IPR009003">
    <property type="entry name" value="Peptidase_S1_PA"/>
</dbReference>
<feature type="compositionally biased region" description="Basic and acidic residues" evidence="1">
    <location>
        <begin position="257"/>
        <end position="266"/>
    </location>
</feature>